<organism evidence="1 2">
    <name type="scientific">Oryza sativa subsp. japonica</name>
    <name type="common">Rice</name>
    <dbReference type="NCBI Taxonomy" id="39947"/>
    <lineage>
        <taxon>Eukaryota</taxon>
        <taxon>Viridiplantae</taxon>
        <taxon>Streptophyta</taxon>
        <taxon>Embryophyta</taxon>
        <taxon>Tracheophyta</taxon>
        <taxon>Spermatophyta</taxon>
        <taxon>Magnoliopsida</taxon>
        <taxon>Liliopsida</taxon>
        <taxon>Poales</taxon>
        <taxon>Poaceae</taxon>
        <taxon>BOP clade</taxon>
        <taxon>Oryzoideae</taxon>
        <taxon>Oryzeae</taxon>
        <taxon>Oryzinae</taxon>
        <taxon>Oryza</taxon>
        <taxon>Oryza sativa</taxon>
    </lineage>
</organism>
<dbReference type="PaxDb" id="39947-A0A0P0V0R9"/>
<sequence length="43" mass="4643">IVHVTANILWKALSSKVAIVIDKTSGRLMNFIHLMGPPRSGIG</sequence>
<keyword evidence="2" id="KW-1185">Reference proteome</keyword>
<reference evidence="1 2" key="3">
    <citation type="journal article" date="2013" name="Rice">
        <title>Improvement of the Oryza sativa Nipponbare reference genome using next generation sequence and optical map data.</title>
        <authorList>
            <person name="Kawahara Y."/>
            <person name="de la Bastide M."/>
            <person name="Hamilton J.P."/>
            <person name="Kanamori H."/>
            <person name="McCombie W.R."/>
            <person name="Ouyang S."/>
            <person name="Schwartz D.C."/>
            <person name="Tanaka T."/>
            <person name="Wu J."/>
            <person name="Zhou S."/>
            <person name="Childs K.L."/>
            <person name="Davidson R.M."/>
            <person name="Lin H."/>
            <person name="Quesada-Ocampo L."/>
            <person name="Vaillancourt B."/>
            <person name="Sakai H."/>
            <person name="Lee S.S."/>
            <person name="Kim J."/>
            <person name="Numa H."/>
            <person name="Itoh T."/>
            <person name="Buell C.R."/>
            <person name="Matsumoto T."/>
        </authorList>
    </citation>
    <scope>NUCLEOTIDE SEQUENCE [LARGE SCALE GENOMIC DNA]</scope>
    <source>
        <strain evidence="2">cv. Nipponbare</strain>
    </source>
</reference>
<protein>
    <submittedName>
        <fullName evidence="1">Os01g0243800 protein</fullName>
    </submittedName>
</protein>
<dbReference type="AlphaFoldDB" id="A0A0P0V0R9"/>
<dbReference type="Proteomes" id="UP000059680">
    <property type="component" value="Chromosome 1"/>
</dbReference>
<accession>A0A0P0V0R9</accession>
<evidence type="ECO:0000313" key="1">
    <source>
        <dbReference type="EMBL" id="BAS71293.1"/>
    </source>
</evidence>
<proteinExistence type="predicted"/>
<name>A0A0P0V0R9_ORYSJ</name>
<dbReference type="Gramene" id="Os01t0243800-01">
    <property type="protein sequence ID" value="Os01t0243800-01"/>
    <property type="gene ID" value="Os01g0243800"/>
</dbReference>
<dbReference type="InParanoid" id="A0A0P0V0R9"/>
<gene>
    <name evidence="1" type="ordered locus">Os01g0243800</name>
    <name evidence="1" type="ORF">OSNPB_010243800</name>
</gene>
<dbReference type="SMR" id="A0A0P0V0R9"/>
<feature type="non-terminal residue" evidence="1">
    <location>
        <position position="1"/>
    </location>
</feature>
<dbReference type="EMBL" id="AP014957">
    <property type="protein sequence ID" value="BAS71293.1"/>
    <property type="molecule type" value="Genomic_DNA"/>
</dbReference>
<evidence type="ECO:0000313" key="2">
    <source>
        <dbReference type="Proteomes" id="UP000059680"/>
    </source>
</evidence>
<reference evidence="1 2" key="2">
    <citation type="journal article" date="2013" name="Plant Cell Physiol.">
        <title>Rice Annotation Project Database (RAP-DB): an integrative and interactive database for rice genomics.</title>
        <authorList>
            <person name="Sakai H."/>
            <person name="Lee S.S."/>
            <person name="Tanaka T."/>
            <person name="Numa H."/>
            <person name="Kim J."/>
            <person name="Kawahara Y."/>
            <person name="Wakimoto H."/>
            <person name="Yang C.C."/>
            <person name="Iwamoto M."/>
            <person name="Abe T."/>
            <person name="Yamada Y."/>
            <person name="Muto A."/>
            <person name="Inokuchi H."/>
            <person name="Ikemura T."/>
            <person name="Matsumoto T."/>
            <person name="Sasaki T."/>
            <person name="Itoh T."/>
        </authorList>
    </citation>
    <scope>NUCLEOTIDE SEQUENCE [LARGE SCALE GENOMIC DNA]</scope>
    <source>
        <strain evidence="2">cv. Nipponbare</strain>
    </source>
</reference>
<reference evidence="2" key="1">
    <citation type="journal article" date="2005" name="Nature">
        <title>The map-based sequence of the rice genome.</title>
        <authorList>
            <consortium name="International rice genome sequencing project (IRGSP)"/>
            <person name="Matsumoto T."/>
            <person name="Wu J."/>
            <person name="Kanamori H."/>
            <person name="Katayose Y."/>
            <person name="Fujisawa M."/>
            <person name="Namiki N."/>
            <person name="Mizuno H."/>
            <person name="Yamamoto K."/>
            <person name="Antonio B.A."/>
            <person name="Baba T."/>
            <person name="Sakata K."/>
            <person name="Nagamura Y."/>
            <person name="Aoki H."/>
            <person name="Arikawa K."/>
            <person name="Arita K."/>
            <person name="Bito T."/>
            <person name="Chiden Y."/>
            <person name="Fujitsuka N."/>
            <person name="Fukunaka R."/>
            <person name="Hamada M."/>
            <person name="Harada C."/>
            <person name="Hayashi A."/>
            <person name="Hijishita S."/>
            <person name="Honda M."/>
            <person name="Hosokawa S."/>
            <person name="Ichikawa Y."/>
            <person name="Idonuma A."/>
            <person name="Iijima M."/>
            <person name="Ikeda M."/>
            <person name="Ikeno M."/>
            <person name="Ito K."/>
            <person name="Ito S."/>
            <person name="Ito T."/>
            <person name="Ito Y."/>
            <person name="Ito Y."/>
            <person name="Iwabuchi A."/>
            <person name="Kamiya K."/>
            <person name="Karasawa W."/>
            <person name="Kurita K."/>
            <person name="Katagiri S."/>
            <person name="Kikuta A."/>
            <person name="Kobayashi H."/>
            <person name="Kobayashi N."/>
            <person name="Machita K."/>
            <person name="Maehara T."/>
            <person name="Masukawa M."/>
            <person name="Mizubayashi T."/>
            <person name="Mukai Y."/>
            <person name="Nagasaki H."/>
            <person name="Nagata Y."/>
            <person name="Naito S."/>
            <person name="Nakashima M."/>
            <person name="Nakama Y."/>
            <person name="Nakamichi Y."/>
            <person name="Nakamura M."/>
            <person name="Meguro A."/>
            <person name="Negishi M."/>
            <person name="Ohta I."/>
            <person name="Ohta T."/>
            <person name="Okamoto M."/>
            <person name="Ono N."/>
            <person name="Saji S."/>
            <person name="Sakaguchi M."/>
            <person name="Sakai K."/>
            <person name="Shibata M."/>
            <person name="Shimokawa T."/>
            <person name="Song J."/>
            <person name="Takazaki Y."/>
            <person name="Terasawa K."/>
            <person name="Tsugane M."/>
            <person name="Tsuji K."/>
            <person name="Ueda S."/>
            <person name="Waki K."/>
            <person name="Yamagata H."/>
            <person name="Yamamoto M."/>
            <person name="Yamamoto S."/>
            <person name="Yamane H."/>
            <person name="Yoshiki S."/>
            <person name="Yoshihara R."/>
            <person name="Yukawa K."/>
            <person name="Zhong H."/>
            <person name="Yano M."/>
            <person name="Yuan Q."/>
            <person name="Ouyang S."/>
            <person name="Liu J."/>
            <person name="Jones K.M."/>
            <person name="Gansberger K."/>
            <person name="Moffat K."/>
            <person name="Hill J."/>
            <person name="Bera J."/>
            <person name="Fadrosh D."/>
            <person name="Jin S."/>
            <person name="Johri S."/>
            <person name="Kim M."/>
            <person name="Overton L."/>
            <person name="Reardon M."/>
            <person name="Tsitrin T."/>
            <person name="Vuong H."/>
            <person name="Weaver B."/>
            <person name="Ciecko A."/>
            <person name="Tallon L."/>
            <person name="Jackson J."/>
            <person name="Pai G."/>
            <person name="Aken S.V."/>
            <person name="Utterback T."/>
            <person name="Reidmuller S."/>
            <person name="Feldblyum T."/>
            <person name="Hsiao J."/>
            <person name="Zismann V."/>
            <person name="Iobst S."/>
            <person name="de Vazeille A.R."/>
            <person name="Buell C.R."/>
            <person name="Ying K."/>
            <person name="Li Y."/>
            <person name="Lu T."/>
            <person name="Huang Y."/>
            <person name="Zhao Q."/>
            <person name="Feng Q."/>
            <person name="Zhang L."/>
            <person name="Zhu J."/>
            <person name="Weng Q."/>
            <person name="Mu J."/>
            <person name="Lu Y."/>
            <person name="Fan D."/>
            <person name="Liu Y."/>
            <person name="Guan J."/>
            <person name="Zhang Y."/>
            <person name="Yu S."/>
            <person name="Liu X."/>
            <person name="Zhang Y."/>
            <person name="Hong G."/>
            <person name="Han B."/>
            <person name="Choisne N."/>
            <person name="Demange N."/>
            <person name="Orjeda G."/>
            <person name="Samain S."/>
            <person name="Cattolico L."/>
            <person name="Pelletier E."/>
            <person name="Couloux A."/>
            <person name="Segurens B."/>
            <person name="Wincker P."/>
            <person name="D'Hont A."/>
            <person name="Scarpelli C."/>
            <person name="Weissenbach J."/>
            <person name="Salanoubat M."/>
            <person name="Quetier F."/>
            <person name="Yu Y."/>
            <person name="Kim H.R."/>
            <person name="Rambo T."/>
            <person name="Currie J."/>
            <person name="Collura K."/>
            <person name="Luo M."/>
            <person name="Yang T."/>
            <person name="Ammiraju J.S.S."/>
            <person name="Engler F."/>
            <person name="Soderlund C."/>
            <person name="Wing R.A."/>
            <person name="Palmer L.E."/>
            <person name="de la Bastide M."/>
            <person name="Spiegel L."/>
            <person name="Nascimento L."/>
            <person name="Zutavern T."/>
            <person name="O'Shaughnessy A."/>
            <person name="Dike S."/>
            <person name="Dedhia N."/>
            <person name="Preston R."/>
            <person name="Balija V."/>
            <person name="McCombie W.R."/>
            <person name="Chow T."/>
            <person name="Chen H."/>
            <person name="Chung M."/>
            <person name="Chen C."/>
            <person name="Shaw J."/>
            <person name="Wu H."/>
            <person name="Hsiao K."/>
            <person name="Chao Y."/>
            <person name="Chu M."/>
            <person name="Cheng C."/>
            <person name="Hour A."/>
            <person name="Lee P."/>
            <person name="Lin S."/>
            <person name="Lin Y."/>
            <person name="Liou J."/>
            <person name="Liu S."/>
            <person name="Hsing Y."/>
            <person name="Raghuvanshi S."/>
            <person name="Mohanty A."/>
            <person name="Bharti A.K."/>
            <person name="Gaur A."/>
            <person name="Gupta V."/>
            <person name="Kumar D."/>
            <person name="Ravi V."/>
            <person name="Vij S."/>
            <person name="Kapur A."/>
            <person name="Khurana P."/>
            <person name="Khurana P."/>
            <person name="Khurana J.P."/>
            <person name="Tyagi A.K."/>
            <person name="Gaikwad K."/>
            <person name="Singh A."/>
            <person name="Dalal V."/>
            <person name="Srivastava S."/>
            <person name="Dixit A."/>
            <person name="Pal A.K."/>
            <person name="Ghazi I.A."/>
            <person name="Yadav M."/>
            <person name="Pandit A."/>
            <person name="Bhargava A."/>
            <person name="Sureshbabu K."/>
            <person name="Batra K."/>
            <person name="Sharma T.R."/>
            <person name="Mohapatra T."/>
            <person name="Singh N.K."/>
            <person name="Messing J."/>
            <person name="Nelson A.B."/>
            <person name="Fuks G."/>
            <person name="Kavchok S."/>
            <person name="Keizer G."/>
            <person name="Linton E."/>
            <person name="Llaca V."/>
            <person name="Song R."/>
            <person name="Tanyolac B."/>
            <person name="Young S."/>
            <person name="Ho-Il K."/>
            <person name="Hahn J.H."/>
            <person name="Sangsakoo G."/>
            <person name="Vanavichit A."/>
            <person name="de Mattos Luiz.A.T."/>
            <person name="Zimmer P.D."/>
            <person name="Malone G."/>
            <person name="Dellagostin O."/>
            <person name="de Oliveira A.C."/>
            <person name="Bevan M."/>
            <person name="Bancroft I."/>
            <person name="Minx P."/>
            <person name="Cordum H."/>
            <person name="Wilson R."/>
            <person name="Cheng Z."/>
            <person name="Jin W."/>
            <person name="Jiang J."/>
            <person name="Leong S.A."/>
            <person name="Iwama H."/>
            <person name="Gojobori T."/>
            <person name="Itoh T."/>
            <person name="Niimura Y."/>
            <person name="Fujii Y."/>
            <person name="Habara T."/>
            <person name="Sakai H."/>
            <person name="Sato Y."/>
            <person name="Wilson G."/>
            <person name="Kumar K."/>
            <person name="McCouch S."/>
            <person name="Juretic N."/>
            <person name="Hoen D."/>
            <person name="Wright S."/>
            <person name="Bruskiewich R."/>
            <person name="Bureau T."/>
            <person name="Miyao A."/>
            <person name="Hirochika H."/>
            <person name="Nishikawa T."/>
            <person name="Kadowaki K."/>
            <person name="Sugiura M."/>
            <person name="Burr B."/>
            <person name="Sasaki T."/>
        </authorList>
    </citation>
    <scope>NUCLEOTIDE SEQUENCE [LARGE SCALE GENOMIC DNA]</scope>
    <source>
        <strain evidence="2">cv. Nipponbare</strain>
    </source>
</reference>